<sequence length="615" mass="65914">MPSRLSASLSAWRASAARSSRALLSEQSGQPVSLFQRPQRSLRVLGLLLALVAVPSLQAQPASTSAASSPVAKAAPASQAGSAAAAPASAASAVWKAAPNIKNPTKGTADHTKFKELQGPFASGSEVTKVCLSCHTEAATQVMGTRHWTWDYTNPDTGQVLGKKTMLNGFCIGNRSNEPLCQGCHIGYGWKDKNFDFKDQSKVDCLVCHNTLGGYKKMPGTGGEVPVVRTENPPGSGKFIEPVDLALVAQHVGKTSNRTCGSCHFLGGGGDGVKHGDLDTSLNKADKNLDVHMASKAKGGQGFQCATCHQADSHSIPGSRINMTASDPHGAAMRGDGMSGRNAATCQSCHGNKPHKESLLDAQRLNNHSNTLACQTCHVPAMARGGVATKMTWDWQKAGQLKDGKPFMKKDEKGNVVYDSKKGSFTFGENVVPDYIWFNGKVSYTLQGEKINPKELVKINSFLGSPDDPNARIWPVKRFIGNQPYDTENNVLLVPHVTGAPADAAYWNTFDWNKALEVGAKATDTNFSGKYDFVKTEMIWPITHMVAPKEKAVACIECHSPNGRLKDVPGLYVPGQVQFPWLERIGWIAAGLAIVGVLLHATLRMLSRNKKTSGV</sequence>
<keyword evidence="5" id="KW-1185">Reference proteome</keyword>
<dbReference type="InterPro" id="IPR023155">
    <property type="entry name" value="Cyt_c-552/4"/>
</dbReference>
<feature type="domain" description="Cytochrome c-552/4" evidence="3">
    <location>
        <begin position="130"/>
        <end position="209"/>
    </location>
</feature>
<dbReference type="PANTHER" id="PTHR35038">
    <property type="entry name" value="DISSIMILATORY SULFITE REDUCTASE SIRA"/>
    <property type="match status" value="1"/>
</dbReference>
<dbReference type="NCBIfam" id="TIGR04315">
    <property type="entry name" value="octaheme_Shew"/>
    <property type="match status" value="1"/>
</dbReference>
<dbReference type="STRING" id="1121117.SAMN02745977_02308"/>
<dbReference type="PIRSF" id="PIRSF039014">
    <property type="entry name" value="OTR_cyc"/>
    <property type="match status" value="1"/>
</dbReference>
<accession>A0A1H8KC08</accession>
<dbReference type="AlphaFoldDB" id="A0A1H8KC08"/>
<dbReference type="PANTHER" id="PTHR35038:SF5">
    <property type="entry name" value="CYTOCHROME C-TYPE PROTEIN NRFB"/>
    <property type="match status" value="1"/>
</dbReference>
<evidence type="ECO:0000259" key="3">
    <source>
        <dbReference type="Pfam" id="PF13435"/>
    </source>
</evidence>
<dbReference type="Proteomes" id="UP000199531">
    <property type="component" value="Unassembled WGS sequence"/>
</dbReference>
<keyword evidence="2" id="KW-0812">Transmembrane</keyword>
<dbReference type="InterPro" id="IPR024673">
    <property type="entry name" value="Octahem_Cyt_c"/>
</dbReference>
<protein>
    <submittedName>
        <fullName evidence="4">Octaheme c-type cytochrome, tetrathionate reductase family</fullName>
    </submittedName>
</protein>
<dbReference type="Gene3D" id="1.10.1130.10">
    <property type="entry name" value="Flavocytochrome C3, Chain A"/>
    <property type="match status" value="1"/>
</dbReference>
<dbReference type="InterPro" id="IPR036280">
    <property type="entry name" value="Multihaem_cyt_sf"/>
</dbReference>
<dbReference type="Pfam" id="PF11783">
    <property type="entry name" value="Cytochrome_cB"/>
    <property type="match status" value="1"/>
</dbReference>
<dbReference type="OrthoDB" id="9788513at2"/>
<dbReference type="EMBL" id="FOCW01000010">
    <property type="protein sequence ID" value="SEN90503.1"/>
    <property type="molecule type" value="Genomic_DNA"/>
</dbReference>
<evidence type="ECO:0000256" key="1">
    <source>
        <dbReference type="ARBA" id="ARBA00022729"/>
    </source>
</evidence>
<organism evidence="4 5">
    <name type="scientific">Brachymonas denitrificans DSM 15123</name>
    <dbReference type="NCBI Taxonomy" id="1121117"/>
    <lineage>
        <taxon>Bacteria</taxon>
        <taxon>Pseudomonadati</taxon>
        <taxon>Pseudomonadota</taxon>
        <taxon>Betaproteobacteria</taxon>
        <taxon>Burkholderiales</taxon>
        <taxon>Comamonadaceae</taxon>
        <taxon>Brachymonas</taxon>
    </lineage>
</organism>
<keyword evidence="2" id="KW-0472">Membrane</keyword>
<reference evidence="4 5" key="1">
    <citation type="submission" date="2016-10" db="EMBL/GenBank/DDBJ databases">
        <authorList>
            <person name="de Groot N.N."/>
        </authorList>
    </citation>
    <scope>NUCLEOTIDE SEQUENCE [LARGE SCALE GENOMIC DNA]</scope>
    <source>
        <strain evidence="4 5">DSM 15123</strain>
    </source>
</reference>
<feature type="transmembrane region" description="Helical" evidence="2">
    <location>
        <begin position="585"/>
        <end position="603"/>
    </location>
</feature>
<evidence type="ECO:0000313" key="4">
    <source>
        <dbReference type="EMBL" id="SEN90503.1"/>
    </source>
</evidence>
<evidence type="ECO:0000256" key="2">
    <source>
        <dbReference type="SAM" id="Phobius"/>
    </source>
</evidence>
<keyword evidence="2" id="KW-1133">Transmembrane helix</keyword>
<keyword evidence="1" id="KW-0732">Signal</keyword>
<name>A0A1H8KC08_9BURK</name>
<dbReference type="SUPFAM" id="SSF48695">
    <property type="entry name" value="Multiheme cytochromes"/>
    <property type="match status" value="1"/>
</dbReference>
<proteinExistence type="predicted"/>
<gene>
    <name evidence="4" type="ORF">SAMN02745977_02308</name>
</gene>
<dbReference type="Pfam" id="PF13435">
    <property type="entry name" value="Cytochrome_C554"/>
    <property type="match status" value="1"/>
</dbReference>
<dbReference type="RefSeq" id="WP_091818089.1">
    <property type="nucleotide sequence ID" value="NZ_FOCW01000010.1"/>
</dbReference>
<dbReference type="GO" id="GO:0016491">
    <property type="term" value="F:oxidoreductase activity"/>
    <property type="evidence" value="ECO:0007669"/>
    <property type="project" value="TreeGrafter"/>
</dbReference>
<dbReference type="InterPro" id="IPR051829">
    <property type="entry name" value="Multiheme_Cytochr_ET"/>
</dbReference>
<evidence type="ECO:0000313" key="5">
    <source>
        <dbReference type="Proteomes" id="UP000199531"/>
    </source>
</evidence>